<organism evidence="1">
    <name type="scientific">marine metagenome</name>
    <dbReference type="NCBI Taxonomy" id="408172"/>
    <lineage>
        <taxon>unclassified sequences</taxon>
        <taxon>metagenomes</taxon>
        <taxon>ecological metagenomes</taxon>
    </lineage>
</organism>
<dbReference type="Pfam" id="PF07394">
    <property type="entry name" value="DUF1501"/>
    <property type="match status" value="1"/>
</dbReference>
<dbReference type="InterPro" id="IPR010869">
    <property type="entry name" value="DUF1501"/>
</dbReference>
<accession>A0A381X9G8</accession>
<sequence>MGTLGLFNSLQAATGMVPHFAPRAKRVIHLFMNGGPFGPDFLDPKPALKTYEGQRPEGTDLRTERPTGGLLNAPYKYTQHGQSGLPVSELLPHTAKFADDLCILRSVHTDNPNHGPALLLMNNGTMTPKVPSMGAWMSYGLGTENANLPAYIV</sequence>
<dbReference type="AlphaFoldDB" id="A0A381X9G8"/>
<proteinExistence type="predicted"/>
<reference evidence="1" key="1">
    <citation type="submission" date="2018-05" db="EMBL/GenBank/DDBJ databases">
        <authorList>
            <person name="Lanie J.A."/>
            <person name="Ng W.-L."/>
            <person name="Kazmierczak K.M."/>
            <person name="Andrzejewski T.M."/>
            <person name="Davidsen T.M."/>
            <person name="Wayne K.J."/>
            <person name="Tettelin H."/>
            <person name="Glass J.I."/>
            <person name="Rusch D."/>
            <person name="Podicherti R."/>
            <person name="Tsui H.-C.T."/>
            <person name="Winkler M.E."/>
        </authorList>
    </citation>
    <scope>NUCLEOTIDE SEQUENCE</scope>
</reference>
<gene>
    <name evidence="1" type="ORF">METZ01_LOCUS114250</name>
</gene>
<evidence type="ECO:0000313" key="1">
    <source>
        <dbReference type="EMBL" id="SVA61396.1"/>
    </source>
</evidence>
<evidence type="ECO:0008006" key="2">
    <source>
        <dbReference type="Google" id="ProtNLM"/>
    </source>
</evidence>
<protein>
    <recommendedName>
        <fullName evidence="2">DUF1501 domain-containing protein</fullName>
    </recommendedName>
</protein>
<feature type="non-terminal residue" evidence="1">
    <location>
        <position position="153"/>
    </location>
</feature>
<dbReference type="EMBL" id="UINC01014388">
    <property type="protein sequence ID" value="SVA61396.1"/>
    <property type="molecule type" value="Genomic_DNA"/>
</dbReference>
<name>A0A381X9G8_9ZZZZ</name>